<dbReference type="Pfam" id="PF11732">
    <property type="entry name" value="Thoc2"/>
    <property type="match status" value="1"/>
</dbReference>
<dbReference type="GO" id="GO:0000445">
    <property type="term" value="C:THO complex part of transcription export complex"/>
    <property type="evidence" value="ECO:0007669"/>
    <property type="project" value="TreeGrafter"/>
</dbReference>
<proteinExistence type="predicted"/>
<comment type="caution">
    <text evidence="3">The sequence shown here is derived from an EMBL/GenBank/DDBJ whole genome shotgun (WGS) entry which is preliminary data.</text>
</comment>
<evidence type="ECO:0000259" key="1">
    <source>
        <dbReference type="Pfam" id="PF11732"/>
    </source>
</evidence>
<dbReference type="Proteomes" id="UP000663828">
    <property type="component" value="Unassembled WGS sequence"/>
</dbReference>
<evidence type="ECO:0000313" key="4">
    <source>
        <dbReference type="Proteomes" id="UP000663828"/>
    </source>
</evidence>
<dbReference type="InterPro" id="IPR032302">
    <property type="entry name" value="THOC2_N"/>
</dbReference>
<dbReference type="InterPro" id="IPR021726">
    <property type="entry name" value="THO_THOC2_N"/>
</dbReference>
<keyword evidence="4" id="KW-1185">Reference proteome</keyword>
<dbReference type="PANTHER" id="PTHR21597:SF0">
    <property type="entry name" value="THO COMPLEX SUBUNIT 2"/>
    <property type="match status" value="1"/>
</dbReference>
<feature type="domain" description="THO complex subunitTHOC2 N-terminal" evidence="1">
    <location>
        <begin position="396"/>
        <end position="479"/>
    </location>
</feature>
<dbReference type="GO" id="GO:0003729">
    <property type="term" value="F:mRNA binding"/>
    <property type="evidence" value="ECO:0007669"/>
    <property type="project" value="TreeGrafter"/>
</dbReference>
<gene>
    <name evidence="3" type="ORF">XAT740_LOCUS59200</name>
</gene>
<evidence type="ECO:0000259" key="2">
    <source>
        <dbReference type="Pfam" id="PF16134"/>
    </source>
</evidence>
<evidence type="ECO:0000313" key="3">
    <source>
        <dbReference type="EMBL" id="CAF1673836.1"/>
    </source>
</evidence>
<feature type="domain" description="THO complex subunit 2 N-terminal" evidence="2">
    <location>
        <begin position="1"/>
        <end position="232"/>
    </location>
</feature>
<dbReference type="EMBL" id="CAJNOR010013536">
    <property type="protein sequence ID" value="CAF1673836.1"/>
    <property type="molecule type" value="Genomic_DNA"/>
</dbReference>
<protein>
    <recommendedName>
        <fullName evidence="5">THO complex subunit 2</fullName>
    </recommendedName>
</protein>
<organism evidence="3 4">
    <name type="scientific">Adineta ricciae</name>
    <name type="common">Rotifer</name>
    <dbReference type="NCBI Taxonomy" id="249248"/>
    <lineage>
        <taxon>Eukaryota</taxon>
        <taxon>Metazoa</taxon>
        <taxon>Spiralia</taxon>
        <taxon>Gnathifera</taxon>
        <taxon>Rotifera</taxon>
        <taxon>Eurotatoria</taxon>
        <taxon>Bdelloidea</taxon>
        <taxon>Adinetida</taxon>
        <taxon>Adinetidae</taxon>
        <taxon>Adineta</taxon>
    </lineage>
</organism>
<accession>A0A816GG46</accession>
<feature type="non-terminal residue" evidence="3">
    <location>
        <position position="540"/>
    </location>
</feature>
<sequence length="540" mass="62345">YKQQKFNLFREESEGFAKAITELNQNFTVTKLTAEQLYDRLMALIGYFDIDPNRMLDLVIESFENHVEHSKIYVSLLYLLHFDKITLCQLIGFKFQQYQLHDQTPDSLYLLAAQLVANDLIELDDLLPHLYPLLTDFADSYTKEVETARTSKRGLASLMNDANNRSKDSSTLKTNNQLVHFIQALVSIGDLEHTLCLFDNLPRWSCTSYREINGLLTKIIAYIIDPFYKNNSELHACFLQYELKHPLNQAICPRDLQSITTWNEFRTKICPLLLHLGAYCQDRLLFVKLTRLCTNVIKKAVDSSDELKEDVLLLIDEVLLPSLSLLDVNGCLAIELWLLIKLFPYDIRYGLYERWHEETYRKTPQLIHMKQEVADKSRAILKRITKDNVKTYSRQIAKMTHNNPIIILAVIIDQIQRFDNFITVINDALKYLSPLAFDVVCYTILHALTTPVSAAAAAACIDGKMSRENAAPAQWFQNLCVLSANVFKKYPIDFTSILYYVYDQLRLEKTCDLYLLREIITKMSGIEVSSTLTREQLEAA</sequence>
<dbReference type="AlphaFoldDB" id="A0A816GG46"/>
<dbReference type="InterPro" id="IPR040007">
    <property type="entry name" value="Tho2"/>
</dbReference>
<dbReference type="Pfam" id="PF16134">
    <property type="entry name" value="THOC2_N"/>
    <property type="match status" value="2"/>
</dbReference>
<dbReference type="GO" id="GO:0006406">
    <property type="term" value="P:mRNA export from nucleus"/>
    <property type="evidence" value="ECO:0007669"/>
    <property type="project" value="InterPro"/>
</dbReference>
<name>A0A816GG46_ADIRI</name>
<evidence type="ECO:0008006" key="5">
    <source>
        <dbReference type="Google" id="ProtNLM"/>
    </source>
</evidence>
<dbReference type="GO" id="GO:0006397">
    <property type="term" value="P:mRNA processing"/>
    <property type="evidence" value="ECO:0007669"/>
    <property type="project" value="InterPro"/>
</dbReference>
<dbReference type="PANTHER" id="PTHR21597">
    <property type="entry name" value="THO2 PROTEIN"/>
    <property type="match status" value="1"/>
</dbReference>
<feature type="domain" description="THO complex subunit 2 N-terminal" evidence="2">
    <location>
        <begin position="257"/>
        <end position="394"/>
    </location>
</feature>
<feature type="non-terminal residue" evidence="3">
    <location>
        <position position="1"/>
    </location>
</feature>
<reference evidence="3" key="1">
    <citation type="submission" date="2021-02" db="EMBL/GenBank/DDBJ databases">
        <authorList>
            <person name="Nowell W R."/>
        </authorList>
    </citation>
    <scope>NUCLEOTIDE SEQUENCE</scope>
</reference>